<evidence type="ECO:0000256" key="1">
    <source>
        <dbReference type="SAM" id="MobiDB-lite"/>
    </source>
</evidence>
<organism evidence="3 4">
    <name type="scientific">Occultella glacieicola</name>
    <dbReference type="NCBI Taxonomy" id="2518684"/>
    <lineage>
        <taxon>Bacteria</taxon>
        <taxon>Bacillati</taxon>
        <taxon>Actinomycetota</taxon>
        <taxon>Actinomycetes</taxon>
        <taxon>Micrococcales</taxon>
        <taxon>Ruaniaceae</taxon>
        <taxon>Occultella</taxon>
    </lineage>
</organism>
<dbReference type="RefSeq" id="WP_133107087.1">
    <property type="nucleotide sequence ID" value="NZ_SMNA01000003.1"/>
</dbReference>
<dbReference type="SUPFAM" id="SSF52266">
    <property type="entry name" value="SGNH hydrolase"/>
    <property type="match status" value="1"/>
</dbReference>
<evidence type="ECO:0000313" key="3">
    <source>
        <dbReference type="EMBL" id="TDE96157.1"/>
    </source>
</evidence>
<dbReference type="Proteomes" id="UP000504882">
    <property type="component" value="Unassembled WGS sequence"/>
</dbReference>
<dbReference type="Gene3D" id="3.40.50.1110">
    <property type="entry name" value="SGNH hydrolase"/>
    <property type="match status" value="1"/>
</dbReference>
<dbReference type="InterPro" id="IPR036514">
    <property type="entry name" value="SGNH_hydro_sf"/>
</dbReference>
<dbReference type="Pfam" id="PF19040">
    <property type="entry name" value="SGNH"/>
    <property type="match status" value="1"/>
</dbReference>
<keyword evidence="4" id="KW-1185">Reference proteome</keyword>
<gene>
    <name evidence="3" type="ORF">EXU48_07960</name>
</gene>
<accession>A0ABY2E6E4</accession>
<name>A0ABY2E6E4_9MICO</name>
<feature type="domain" description="SGNH" evidence="2">
    <location>
        <begin position="94"/>
        <end position="306"/>
    </location>
</feature>
<feature type="region of interest" description="Disordered" evidence="1">
    <location>
        <begin position="55"/>
        <end position="74"/>
    </location>
</feature>
<sequence>MTVAVRESIANRTRGMLRMAGLVLVLTLAVICVATSRTVATGTPKTGHVTAVESAVGPQDAPSDLTPSLEEAGADQPSTYATGCHLGVPASEPVGCTSGSPAAPLDVVLFGDSHAANWHPALETLATRGDLHVTSHTKSGCPAHQVSDEYMTEPYPECATWREAVLTLIAADPPDVVVLSGLPRGTAAPVPLSEWTAGVAATVERLSVVTTVLVVADTPNFQVDPPACLSTGPVDATTCDRPRSDAINDEYAAQERAAAMAAGGTYADLTDHFCSDTCPVIQGNILLYRDDHHLTATFSASMADALGAVIASALAGP</sequence>
<evidence type="ECO:0000259" key="2">
    <source>
        <dbReference type="Pfam" id="PF19040"/>
    </source>
</evidence>
<proteinExistence type="predicted"/>
<reference evidence="3 4" key="1">
    <citation type="submission" date="2019-03" db="EMBL/GenBank/DDBJ databases">
        <title>Genomic features of bacteria from cold environments.</title>
        <authorList>
            <person name="Shen L."/>
        </authorList>
    </citation>
    <scope>NUCLEOTIDE SEQUENCE [LARGE SCALE GENOMIC DNA]</scope>
    <source>
        <strain evidence="4">T3246-1</strain>
    </source>
</reference>
<evidence type="ECO:0000313" key="4">
    <source>
        <dbReference type="Proteomes" id="UP000504882"/>
    </source>
</evidence>
<comment type="caution">
    <text evidence="3">The sequence shown here is derived from an EMBL/GenBank/DDBJ whole genome shotgun (WGS) entry which is preliminary data.</text>
</comment>
<protein>
    <recommendedName>
        <fullName evidence="2">SGNH domain-containing protein</fullName>
    </recommendedName>
</protein>
<dbReference type="EMBL" id="SMNA01000003">
    <property type="protein sequence ID" value="TDE96157.1"/>
    <property type="molecule type" value="Genomic_DNA"/>
</dbReference>
<dbReference type="InterPro" id="IPR043968">
    <property type="entry name" value="SGNH"/>
</dbReference>